<dbReference type="Proteomes" id="UP000811399">
    <property type="component" value="Unassembled WGS sequence"/>
</dbReference>
<dbReference type="EMBL" id="VJYU01000009">
    <property type="protein sequence ID" value="MBS4240942.1"/>
    <property type="molecule type" value="Genomic_DNA"/>
</dbReference>
<dbReference type="Gene3D" id="3.30.470.20">
    <property type="entry name" value="ATP-grasp fold, B domain"/>
    <property type="match status" value="1"/>
</dbReference>
<protein>
    <submittedName>
        <fullName evidence="2">ATP-grasp domain-containing protein</fullName>
    </submittedName>
</protein>
<proteinExistence type="predicted"/>
<name>A0A2G4QYX1_9BACT</name>
<organism evidence="3 4">
    <name type="scientific">Campylobacter vulpis</name>
    <dbReference type="NCBI Taxonomy" id="1655500"/>
    <lineage>
        <taxon>Bacteria</taxon>
        <taxon>Pseudomonadati</taxon>
        <taxon>Campylobacterota</taxon>
        <taxon>Epsilonproteobacteria</taxon>
        <taxon>Campylobacterales</taxon>
        <taxon>Campylobacteraceae</taxon>
        <taxon>Campylobacter</taxon>
    </lineage>
</organism>
<dbReference type="Proteomes" id="UP000237472">
    <property type="component" value="Unassembled WGS sequence"/>
</dbReference>
<evidence type="ECO:0000313" key="2">
    <source>
        <dbReference type="EMBL" id="MBS4240942.1"/>
    </source>
</evidence>
<dbReference type="GO" id="GO:0005524">
    <property type="term" value="F:ATP binding"/>
    <property type="evidence" value="ECO:0007669"/>
    <property type="project" value="InterPro"/>
</dbReference>
<evidence type="ECO:0000313" key="5">
    <source>
        <dbReference type="Proteomes" id="UP000811399"/>
    </source>
</evidence>
<accession>A0A2G4QYX1</accession>
<comment type="caution">
    <text evidence="3">The sequence shown here is derived from an EMBL/GenBank/DDBJ whole genome shotgun (WGS) entry which is preliminary data.</text>
</comment>
<dbReference type="InterPro" id="IPR013815">
    <property type="entry name" value="ATP_grasp_subdomain_1"/>
</dbReference>
<dbReference type="SUPFAM" id="SSF56059">
    <property type="entry name" value="Glutathione synthetase ATP-binding domain-like"/>
    <property type="match status" value="1"/>
</dbReference>
<reference evidence="2" key="3">
    <citation type="submission" date="2019-07" db="EMBL/GenBank/DDBJ databases">
        <authorList>
            <person name="Miller W.G."/>
        </authorList>
    </citation>
    <scope>NUCLEOTIDE SEQUENCE</scope>
    <source>
        <strain evidence="2">52/13</strain>
    </source>
</reference>
<reference evidence="4" key="2">
    <citation type="submission" date="2015-06" db="EMBL/GenBank/DDBJ databases">
        <authorList>
            <person name="Parisi A."/>
            <person name="Chiara M."/>
            <person name="Florio D."/>
            <person name="Miccolupo A."/>
            <person name="Manzari C."/>
            <person name="Mion D."/>
            <person name="Caruso M."/>
            <person name="D'erchia A.M."/>
            <person name="Zanoni R."/>
        </authorList>
    </citation>
    <scope>NUCLEOTIDE SEQUENCE [LARGE SCALE GENOMIC DNA]</scope>
    <source>
        <strain evidence="4">73/13</strain>
    </source>
</reference>
<keyword evidence="5" id="KW-1185">Reference proteome</keyword>
<sequence length="281" mass="32189">MLLIATCKAYKEGNAALKNLQKRLENLHFQCELKAWQEINVKNLASNTLILPLAVWDYSLEYANFLHFLNELEKKKIHILNPSEILKMNADKSYLKILEKANLPIIPSVIFKQNELFDLNQIPFEKAVIKPLVGQSGNGVRFLEQKTPTKAEFPHGALIQPFIESVEELGEFCLIFFGGKFAYAIHRQTQKDWRANSNYGVKISPLKNPHKAYINLALKALKALNSSNLLYARVDLLPQKNGDAFINEVELIEPSLYFDFCENSLDEFIKNLLPFYQKANC</sequence>
<dbReference type="AlphaFoldDB" id="A0A2G4QYX1"/>
<gene>
    <name evidence="3" type="ORF">AA994_07805</name>
    <name evidence="2" type="ORF">CVU5213_04265</name>
</gene>
<dbReference type="InterPro" id="IPR053191">
    <property type="entry name" value="DcsG_Biosynth_Enzyme"/>
</dbReference>
<evidence type="ECO:0000313" key="4">
    <source>
        <dbReference type="Proteomes" id="UP000237472"/>
    </source>
</evidence>
<reference evidence="3" key="1">
    <citation type="submission" date="2015-06" db="EMBL/GenBank/DDBJ databases">
        <authorList>
            <person name="Hoefler B.C."/>
            <person name="Straight P.D."/>
        </authorList>
    </citation>
    <scope>NUCLEOTIDE SEQUENCE [LARGE SCALE GENOMIC DNA]</scope>
    <source>
        <strain evidence="3">73/13</strain>
    </source>
</reference>
<evidence type="ECO:0000313" key="3">
    <source>
        <dbReference type="EMBL" id="PHY89499.1"/>
    </source>
</evidence>
<dbReference type="PANTHER" id="PTHR39217">
    <property type="match status" value="1"/>
</dbReference>
<dbReference type="EMBL" id="LDWY01000092">
    <property type="protein sequence ID" value="PHY89499.1"/>
    <property type="molecule type" value="Genomic_DNA"/>
</dbReference>
<dbReference type="RefSeq" id="WP_099462643.1">
    <property type="nucleotide sequence ID" value="NZ_LDWY01000092.1"/>
</dbReference>
<evidence type="ECO:0000259" key="1">
    <source>
        <dbReference type="Pfam" id="PF08443"/>
    </source>
</evidence>
<dbReference type="Gene3D" id="3.30.1490.20">
    <property type="entry name" value="ATP-grasp fold, A domain"/>
    <property type="match status" value="1"/>
</dbReference>
<dbReference type="OrthoDB" id="3373978at2"/>
<dbReference type="InterPro" id="IPR013651">
    <property type="entry name" value="ATP-grasp_RimK-type"/>
</dbReference>
<dbReference type="PANTHER" id="PTHR39217:SF1">
    <property type="entry name" value="GLUTATHIONE SYNTHETASE"/>
    <property type="match status" value="1"/>
</dbReference>
<dbReference type="Gene3D" id="3.40.50.20">
    <property type="match status" value="1"/>
</dbReference>
<feature type="domain" description="ATP-grasp fold RimK-type" evidence="1">
    <location>
        <begin position="127"/>
        <end position="246"/>
    </location>
</feature>
<reference evidence="2 5" key="4">
    <citation type="journal article" date="2021" name="Syst. Appl. Microbiol.">
        <title>nCampylobacter vulpis sp. nov. isolated from wild red foxes.</title>
        <authorList>
            <person name="Parisi A."/>
            <person name="Chiara M."/>
            <person name="Caffara M."/>
            <person name="Mion D."/>
            <person name="Miller W.G."/>
            <person name="Caruso M."/>
            <person name="Manzari C."/>
            <person name="Florio D."/>
            <person name="Capozzi L."/>
            <person name="D'Erchia A.M."/>
            <person name="Manzulli V."/>
            <person name="Zanoni R.G."/>
        </authorList>
    </citation>
    <scope>NUCLEOTIDE SEQUENCE [LARGE SCALE GENOMIC DNA]</scope>
    <source>
        <strain evidence="2 5">52/13</strain>
    </source>
</reference>
<dbReference type="Pfam" id="PF08443">
    <property type="entry name" value="RimK"/>
    <property type="match status" value="1"/>
</dbReference>